<comment type="caution">
    <text evidence="5">The sequence shown here is derived from an EMBL/GenBank/DDBJ whole genome shotgun (WGS) entry which is preliminary data.</text>
</comment>
<dbReference type="EMBL" id="PXOQ01000009">
    <property type="protein sequence ID" value="PSG88640.1"/>
    <property type="molecule type" value="Genomic_DNA"/>
</dbReference>
<dbReference type="GO" id="GO:0001522">
    <property type="term" value="P:pseudouridine synthesis"/>
    <property type="evidence" value="ECO:0007669"/>
    <property type="project" value="InterPro"/>
</dbReference>
<dbReference type="PANTHER" id="PTHR21600">
    <property type="entry name" value="MITOCHONDRIAL RNA PSEUDOURIDINE SYNTHASE"/>
    <property type="match status" value="1"/>
</dbReference>
<name>A0A2T1N9U3_9FLAO</name>
<comment type="similarity">
    <text evidence="1">Belongs to the pseudouridine synthase RluA family.</text>
</comment>
<keyword evidence="3" id="KW-0694">RNA-binding</keyword>
<evidence type="ECO:0000256" key="2">
    <source>
        <dbReference type="ARBA" id="ARBA00023235"/>
    </source>
</evidence>
<feature type="domain" description="Pseudouridine synthase RsuA/RluA-like" evidence="4">
    <location>
        <begin position="92"/>
        <end position="230"/>
    </location>
</feature>
<dbReference type="GO" id="GO:0009982">
    <property type="term" value="F:pseudouridine synthase activity"/>
    <property type="evidence" value="ECO:0007669"/>
    <property type="project" value="InterPro"/>
</dbReference>
<dbReference type="PROSITE" id="PS50889">
    <property type="entry name" value="S4"/>
    <property type="match status" value="1"/>
</dbReference>
<accession>A0A2T1N9U3</accession>
<evidence type="ECO:0000256" key="1">
    <source>
        <dbReference type="ARBA" id="ARBA00010876"/>
    </source>
</evidence>
<dbReference type="Proteomes" id="UP000238426">
    <property type="component" value="Unassembled WGS sequence"/>
</dbReference>
<dbReference type="SUPFAM" id="SSF55120">
    <property type="entry name" value="Pseudouridine synthase"/>
    <property type="match status" value="1"/>
</dbReference>
<evidence type="ECO:0000313" key="5">
    <source>
        <dbReference type="EMBL" id="PSG88640.1"/>
    </source>
</evidence>
<dbReference type="PROSITE" id="PS01129">
    <property type="entry name" value="PSI_RLU"/>
    <property type="match status" value="1"/>
</dbReference>
<gene>
    <name evidence="5" type="ORF">C7H52_10125</name>
</gene>
<dbReference type="InterPro" id="IPR006224">
    <property type="entry name" value="PsdUridine_synth_RluA-like_CS"/>
</dbReference>
<evidence type="ECO:0000259" key="4">
    <source>
        <dbReference type="Pfam" id="PF00849"/>
    </source>
</evidence>
<dbReference type="Gene3D" id="3.30.2350.10">
    <property type="entry name" value="Pseudouridine synthase"/>
    <property type="match status" value="1"/>
</dbReference>
<keyword evidence="2" id="KW-0413">Isomerase</keyword>
<dbReference type="CDD" id="cd00165">
    <property type="entry name" value="S4"/>
    <property type="match status" value="1"/>
</dbReference>
<dbReference type="GO" id="GO:0003723">
    <property type="term" value="F:RNA binding"/>
    <property type="evidence" value="ECO:0007669"/>
    <property type="project" value="UniProtKB-KW"/>
</dbReference>
<dbReference type="OrthoDB" id="9807829at2"/>
<dbReference type="Pfam" id="PF00849">
    <property type="entry name" value="PseudoU_synth_2"/>
    <property type="match status" value="1"/>
</dbReference>
<dbReference type="GO" id="GO:0006396">
    <property type="term" value="P:RNA processing"/>
    <property type="evidence" value="ECO:0007669"/>
    <property type="project" value="UniProtKB-ARBA"/>
</dbReference>
<dbReference type="InterPro" id="IPR006145">
    <property type="entry name" value="PsdUridine_synth_RsuA/RluA"/>
</dbReference>
<reference evidence="5 6" key="1">
    <citation type="submission" date="2018-03" db="EMBL/GenBank/DDBJ databases">
        <title>Mesoflavibacter sp. HG37 and Mesoflavibacter sp. HG96 sp.nov., two marine bacteria isolated from seawater of Western Pacific Ocean.</title>
        <authorList>
            <person name="Cheng H."/>
            <person name="Wu Y.-H."/>
            <person name="Guo L.-L."/>
            <person name="Xu X.-W."/>
        </authorList>
    </citation>
    <scope>NUCLEOTIDE SEQUENCE [LARGE SCALE GENOMIC DNA]</scope>
    <source>
        <strain evidence="5 6">KCTC 32269</strain>
    </source>
</reference>
<dbReference type="InterPro" id="IPR050188">
    <property type="entry name" value="RluA_PseudoU_synthase"/>
</dbReference>
<proteinExistence type="inferred from homology"/>
<dbReference type="CDD" id="cd02869">
    <property type="entry name" value="PseudoU_synth_RluA_like"/>
    <property type="match status" value="1"/>
</dbReference>
<protein>
    <submittedName>
        <fullName evidence="5">RNA pseudouridine synthase</fullName>
    </submittedName>
</protein>
<dbReference type="AlphaFoldDB" id="A0A2T1N9U3"/>
<organism evidence="5 6">
    <name type="scientific">Aurantibacter aestuarii</name>
    <dbReference type="NCBI Taxonomy" id="1266046"/>
    <lineage>
        <taxon>Bacteria</taxon>
        <taxon>Pseudomonadati</taxon>
        <taxon>Bacteroidota</taxon>
        <taxon>Flavobacteriia</taxon>
        <taxon>Flavobacteriales</taxon>
        <taxon>Flavobacteriaceae</taxon>
        <taxon>Aurantibacter</taxon>
    </lineage>
</organism>
<sequence length="291" mass="32614">MYLIKTQTHIATPQNLPKRLQDYGVGIFELAFTKSALKKAIKKGLITVNGQIATTATYIYGGENITLTALEPTTQKKQFIQNLDVVFEDDYLAVIRKPAGLLVSGNKFKTVTNALEQNLNRSTQPDATKPQPVHRLDYATTGVLLIGKTKQSIIALNTLFKTKNIQKNYYAITIGNMPKEGIIASDIDGKKAISHYNILDRVNSERFKLLNLVNLAPETGRKHQLRKHCAELGNPILGDKDYGLPHLILNGKGMYLHAYSLEFIHPFTKALVTIKDELPLRFRKVFKNNVV</sequence>
<dbReference type="InterPro" id="IPR036986">
    <property type="entry name" value="S4_RNA-bd_sf"/>
</dbReference>
<evidence type="ECO:0000313" key="6">
    <source>
        <dbReference type="Proteomes" id="UP000238426"/>
    </source>
</evidence>
<dbReference type="Gene3D" id="3.10.290.10">
    <property type="entry name" value="RNA-binding S4 domain"/>
    <property type="match status" value="1"/>
</dbReference>
<dbReference type="GO" id="GO:0140098">
    <property type="term" value="F:catalytic activity, acting on RNA"/>
    <property type="evidence" value="ECO:0007669"/>
    <property type="project" value="UniProtKB-ARBA"/>
</dbReference>
<evidence type="ECO:0000256" key="3">
    <source>
        <dbReference type="PROSITE-ProRule" id="PRU00182"/>
    </source>
</evidence>
<keyword evidence="6" id="KW-1185">Reference proteome</keyword>
<dbReference type="InterPro" id="IPR020103">
    <property type="entry name" value="PsdUridine_synth_cat_dom_sf"/>
</dbReference>